<evidence type="ECO:0000259" key="5">
    <source>
        <dbReference type="PROSITE" id="PS50166"/>
    </source>
</evidence>
<reference evidence="6 7" key="1">
    <citation type="submission" date="2018-07" db="EMBL/GenBank/DDBJ databases">
        <title>The complete nuclear genome of the prasinophyte Chloropicon primus (CCMP1205).</title>
        <authorList>
            <person name="Pombert J.-F."/>
            <person name="Otis C."/>
            <person name="Turmel M."/>
            <person name="Lemieux C."/>
        </authorList>
    </citation>
    <scope>NUCLEOTIDE SEQUENCE [LARGE SCALE GENOMIC DNA]</scope>
    <source>
        <strain evidence="6 7">CCMP1205</strain>
    </source>
</reference>
<dbReference type="GO" id="GO:0005634">
    <property type="term" value="C:nucleus"/>
    <property type="evidence" value="ECO:0007669"/>
    <property type="project" value="UniProtKB-SubCell"/>
</dbReference>
<evidence type="ECO:0000256" key="1">
    <source>
        <dbReference type="ARBA" id="ARBA00004123"/>
    </source>
</evidence>
<evidence type="ECO:0000256" key="2">
    <source>
        <dbReference type="ARBA" id="ARBA00007991"/>
    </source>
</evidence>
<dbReference type="GO" id="GO:0031267">
    <property type="term" value="F:small GTPase binding"/>
    <property type="evidence" value="ECO:0007669"/>
    <property type="project" value="InterPro"/>
</dbReference>
<dbReference type="InterPro" id="IPR016024">
    <property type="entry name" value="ARM-type_fold"/>
</dbReference>
<protein>
    <submittedName>
        <fullName evidence="6">ARM repeat domain-containing protein</fullName>
    </submittedName>
</protein>
<dbReference type="PROSITE" id="PS50166">
    <property type="entry name" value="IMPORTIN_B_NT"/>
    <property type="match status" value="1"/>
</dbReference>
<sequence length="981" mass="108050">MAGAGGSETLLRAVHELYHNPDKEVKKRAEQWFGEFQRSFEAWTSLLEVLQNSGCPTEARHLCSIGLKNKCLLDLEGLPKESVDVLRESIVSLLLAAEPLNGPIRTQLCLAFSGIAAHVPGPDWNGVGMVPWVEQRLSGGAKPLSVVRMVEIMCILAEEYGSYKPAVHPNRRRQYCKELESSSAKAFQMLTFAAQEQALLNDAKPLKCLLQAFSSWLNLGGPEKLKASCANTPLQLHNHPLVALSVNCLQSQDMEVFDMAVDVMCTLVNCTLSENVEVITPEAVELVNMLMGSALSLRPRLLQYVSDTKAGKDVIEMEDMVKSIAKFLVEISEAYIFYIAKGQSDFLVMVEAMLEVASHPDNEVSSMTFGFWYRLSKILVIGVDPDTEMKVLGEMRQPLIEMFNPAFSKLVGHLIEHVVFADDVDSWSKGDHKDFRKVRYTISDTLTDANLILGPDTTLSLILEPLQVHHSECSAGKSFDWRIAEAAYFCSKSISRSMPFDSALVYNLLCAIPTLPRQPQLLYTSCSVVGSFSSWVAGAMKKGKLPDASLLTSLLSFSSGALQDKDASSAAAIAFKHLCDSCCGLLGEFSEQLFSVYNAVITGSPGALESEDVIEVLEGVIFVAMAMDADKKQAAVQVIVQPILTPLQAMLGGSPAGNEVQALRLLEQLETVYKNVSDKQLVMQLLDHTSSIFDRALEVLGPHVECAEKVCSALKYGLKTTGTSTAQELLQHLFTNIPLRFSRYSHPCLLYLSSELVKIFGGQTQSHGWLQALVSGLVAKSHNKLMEIKNFDSRPDIVDDLFLLAGRVLTYAPAILFLEGGFQTLQLLFNCAVAGMYINHRDALLSIYAFFYLLLDTKNEYSAKALEAVLVPAGLILTKKLLAGITGAVPKAYLEDLGESLHRMLRVAKQLGLSWLHESLSCIPRTSLSDEEKQTFMVAAQEYLSNGRHRSFLQQVKEVSQICRRNDKVMRECNASLLASS</sequence>
<dbReference type="PANTHER" id="PTHR12363:SF33">
    <property type="entry name" value="IMPORTIN-13"/>
    <property type="match status" value="1"/>
</dbReference>
<dbReference type="InterPro" id="IPR001494">
    <property type="entry name" value="Importin-beta_N"/>
</dbReference>
<keyword evidence="7" id="KW-1185">Reference proteome</keyword>
<dbReference type="SUPFAM" id="SSF48371">
    <property type="entry name" value="ARM repeat"/>
    <property type="match status" value="1"/>
</dbReference>
<dbReference type="STRING" id="1764295.A0A5B8MH12"/>
<keyword evidence="3" id="KW-0813">Transport</keyword>
<dbReference type="Pfam" id="PF24138">
    <property type="entry name" value="TPR_TNPO3_IPO13_2nd"/>
    <property type="match status" value="1"/>
</dbReference>
<comment type="subcellular location">
    <subcellularLocation>
        <location evidence="1">Nucleus</location>
    </subcellularLocation>
</comment>
<keyword evidence="4" id="KW-0539">Nucleus</keyword>
<feature type="domain" description="Importin N-terminal" evidence="5">
    <location>
        <begin position="29"/>
        <end position="96"/>
    </location>
</feature>
<dbReference type="SMART" id="SM00913">
    <property type="entry name" value="IBN_N"/>
    <property type="match status" value="1"/>
</dbReference>
<evidence type="ECO:0000256" key="4">
    <source>
        <dbReference type="ARBA" id="ARBA00023242"/>
    </source>
</evidence>
<dbReference type="Pfam" id="PF03810">
    <property type="entry name" value="IBN_N"/>
    <property type="match status" value="1"/>
</dbReference>
<dbReference type="GO" id="GO:0006606">
    <property type="term" value="P:protein import into nucleus"/>
    <property type="evidence" value="ECO:0007669"/>
    <property type="project" value="TreeGrafter"/>
</dbReference>
<gene>
    <name evidence="6" type="ORF">A3770_03p25060</name>
</gene>
<comment type="similarity">
    <text evidence="2">Belongs to the importin beta family.</text>
</comment>
<dbReference type="Pfam" id="PF24139">
    <property type="entry name" value="TPR_TNPO3_IPO13_4th"/>
    <property type="match status" value="1"/>
</dbReference>
<accession>A0A5B8MH12</accession>
<dbReference type="InterPro" id="IPR057941">
    <property type="entry name" value="TPR_TNPO3_IPO13_2nd"/>
</dbReference>
<dbReference type="InterPro" id="IPR051345">
    <property type="entry name" value="Importin_beta-like_NTR"/>
</dbReference>
<dbReference type="EMBL" id="CP031036">
    <property type="protein sequence ID" value="QDZ19988.1"/>
    <property type="molecule type" value="Genomic_DNA"/>
</dbReference>
<proteinExistence type="inferred from homology"/>
<evidence type="ECO:0000313" key="6">
    <source>
        <dbReference type="EMBL" id="QDZ19988.1"/>
    </source>
</evidence>
<name>A0A5B8MH12_9CHLO</name>
<dbReference type="AlphaFoldDB" id="A0A5B8MH12"/>
<dbReference type="Proteomes" id="UP000316726">
    <property type="component" value="Chromosome 3"/>
</dbReference>
<dbReference type="PANTHER" id="PTHR12363">
    <property type="entry name" value="TRANSPORTIN 3 AND IMPORTIN 13"/>
    <property type="match status" value="1"/>
</dbReference>
<evidence type="ECO:0000256" key="3">
    <source>
        <dbReference type="ARBA" id="ARBA00022448"/>
    </source>
</evidence>
<evidence type="ECO:0000313" key="7">
    <source>
        <dbReference type="Proteomes" id="UP000316726"/>
    </source>
</evidence>
<organism evidence="6 7">
    <name type="scientific">Chloropicon primus</name>
    <dbReference type="NCBI Taxonomy" id="1764295"/>
    <lineage>
        <taxon>Eukaryota</taxon>
        <taxon>Viridiplantae</taxon>
        <taxon>Chlorophyta</taxon>
        <taxon>Chloropicophyceae</taxon>
        <taxon>Chloropicales</taxon>
        <taxon>Chloropicaceae</taxon>
        <taxon>Chloropicon</taxon>
    </lineage>
</organism>
<dbReference type="OrthoDB" id="435593at2759"/>
<dbReference type="InterPro" id="IPR011989">
    <property type="entry name" value="ARM-like"/>
</dbReference>
<dbReference type="InterPro" id="IPR058537">
    <property type="entry name" value="TPR_TNPO3_IPO13_4th"/>
</dbReference>
<dbReference type="GO" id="GO:0005737">
    <property type="term" value="C:cytoplasm"/>
    <property type="evidence" value="ECO:0007669"/>
    <property type="project" value="TreeGrafter"/>
</dbReference>
<dbReference type="Gene3D" id="1.25.10.10">
    <property type="entry name" value="Leucine-rich Repeat Variant"/>
    <property type="match status" value="1"/>
</dbReference>